<proteinExistence type="predicted"/>
<gene>
    <name evidence="2" type="ORF">ACFO4O_08455</name>
</gene>
<evidence type="ECO:0000313" key="3">
    <source>
        <dbReference type="Proteomes" id="UP001595897"/>
    </source>
</evidence>
<feature type="domain" description="Putative DNA-binding" evidence="1">
    <location>
        <begin position="3"/>
        <end position="84"/>
    </location>
</feature>
<dbReference type="Gene3D" id="1.10.150.690">
    <property type="entry name" value="DUF2063"/>
    <property type="match status" value="1"/>
</dbReference>
<dbReference type="Pfam" id="PF09836">
    <property type="entry name" value="DUF2063"/>
    <property type="match status" value="1"/>
</dbReference>
<evidence type="ECO:0000313" key="2">
    <source>
        <dbReference type="EMBL" id="MFC4700183.1"/>
    </source>
</evidence>
<reference evidence="3" key="1">
    <citation type="journal article" date="2019" name="Int. J. Syst. Evol. Microbiol.">
        <title>The Global Catalogue of Microorganisms (GCM) 10K type strain sequencing project: providing services to taxonomists for standard genome sequencing and annotation.</title>
        <authorList>
            <consortium name="The Broad Institute Genomics Platform"/>
            <consortium name="The Broad Institute Genome Sequencing Center for Infectious Disease"/>
            <person name="Wu L."/>
            <person name="Ma J."/>
        </authorList>
    </citation>
    <scope>NUCLEOTIDE SEQUENCE [LARGE SCALE GENOMIC DNA]</scope>
    <source>
        <strain evidence="3">KACC 12507</strain>
    </source>
</reference>
<protein>
    <submittedName>
        <fullName evidence="2">DNA-binding domain-containing protein</fullName>
    </submittedName>
</protein>
<dbReference type="Proteomes" id="UP001595897">
    <property type="component" value="Unassembled WGS sequence"/>
</dbReference>
<evidence type="ECO:0000259" key="1">
    <source>
        <dbReference type="Pfam" id="PF09836"/>
    </source>
</evidence>
<dbReference type="EMBL" id="JBHSGU010000002">
    <property type="protein sequence ID" value="MFC4700183.1"/>
    <property type="molecule type" value="Genomic_DNA"/>
</dbReference>
<dbReference type="InterPro" id="IPR018640">
    <property type="entry name" value="DUF2063"/>
</dbReference>
<sequence>MDYQKQLIDDIFNPSASSHRLPGVQIYHNNFVENGIRALSITFPTLAHLMDEGDFRALARAYLLSDIKTEFDWADYGDGLADFLMRQEQVSALPYLSEVAELDWLLHQVSRKADKTFDAESFALLNEQNPAALEFELAPGFTLAKFFFPVEQLYRLAHDAELRVAGATRDQFIQQLNKSISDAINLDTPRSIMLWRPDYKAEMLSLNDHDAIVFQQLQNKRSVADIFAHFTDQVDHLQAWLSEQIMQKRIYGLRSHN</sequence>
<keyword evidence="2" id="KW-0238">DNA-binding</keyword>
<dbReference type="RefSeq" id="WP_382407382.1">
    <property type="nucleotide sequence ID" value="NZ_JBHSGU010000002.1"/>
</dbReference>
<dbReference type="InterPro" id="IPR044922">
    <property type="entry name" value="DUF2063_N_sf"/>
</dbReference>
<comment type="caution">
    <text evidence="2">The sequence shown here is derived from an EMBL/GenBank/DDBJ whole genome shotgun (WGS) entry which is preliminary data.</text>
</comment>
<organism evidence="2 3">
    <name type="scientific">Glaciecola siphonariae</name>
    <dbReference type="NCBI Taxonomy" id="521012"/>
    <lineage>
        <taxon>Bacteria</taxon>
        <taxon>Pseudomonadati</taxon>
        <taxon>Pseudomonadota</taxon>
        <taxon>Gammaproteobacteria</taxon>
        <taxon>Alteromonadales</taxon>
        <taxon>Alteromonadaceae</taxon>
        <taxon>Glaciecola</taxon>
    </lineage>
</organism>
<accession>A0ABV9LW44</accession>
<dbReference type="GO" id="GO:0003677">
    <property type="term" value="F:DNA binding"/>
    <property type="evidence" value="ECO:0007669"/>
    <property type="project" value="UniProtKB-KW"/>
</dbReference>
<name>A0ABV9LW44_9ALTE</name>
<keyword evidence="3" id="KW-1185">Reference proteome</keyword>